<reference evidence="1" key="1">
    <citation type="journal article" date="2017" name="Science">
        <title>Giant viruses with an expanded complement of translation system components.</title>
        <authorList>
            <person name="Schulz F."/>
            <person name="Yutin N."/>
            <person name="Ivanova N.N."/>
            <person name="Ortega D.R."/>
            <person name="Lee T.K."/>
            <person name="Vierheilig J."/>
            <person name="Daims H."/>
            <person name="Horn M."/>
            <person name="Wagner M."/>
            <person name="Jensen G.J."/>
            <person name="Kyrpides N.C."/>
            <person name="Koonin E.V."/>
            <person name="Woyke T."/>
        </authorList>
    </citation>
    <scope>NUCLEOTIDE SEQUENCE</scope>
    <source>
        <strain evidence="1">ILV1</strain>
    </source>
</reference>
<protein>
    <submittedName>
        <fullName evidence="1">Uncharacterized protein</fullName>
    </submittedName>
</protein>
<sequence length="187" mass="22063">MYTFLEHAFGTDFSGIVQHNHNIIQYPKEKHRRRLSWSDVNPEGLTGLLRDSPQSPLMIVTNSPTNLLERMQNAERFIKKLTNLNGKRTRIINILSTLLERYYMYVWVDIFDENFELCFRHKEIKNNIEINMSDDESIKLFNGRLIFSSFERGLKHDGLVVIKTTHGFNIIKKWGFQTSHKKAKSNF</sequence>
<name>A0A1V0SEB9_9VIRU</name>
<proteinExistence type="predicted"/>
<dbReference type="EMBL" id="KY684095">
    <property type="protein sequence ID" value="ARF10067.1"/>
    <property type="molecule type" value="Genomic_DNA"/>
</dbReference>
<organism evidence="1">
    <name type="scientific">Indivirus ILV1</name>
    <dbReference type="NCBI Taxonomy" id="1977633"/>
    <lineage>
        <taxon>Viruses</taxon>
        <taxon>Varidnaviria</taxon>
        <taxon>Bamfordvirae</taxon>
        <taxon>Nucleocytoviricota</taxon>
        <taxon>Megaviricetes</taxon>
        <taxon>Imitervirales</taxon>
        <taxon>Mimiviridae</taxon>
        <taxon>Klosneuvirinae</taxon>
        <taxon>Indivirus</taxon>
    </lineage>
</organism>
<gene>
    <name evidence="1" type="ORF">Indivirus_11_11</name>
</gene>
<evidence type="ECO:0000313" key="1">
    <source>
        <dbReference type="EMBL" id="ARF10067.1"/>
    </source>
</evidence>
<accession>A0A1V0SEB9</accession>